<reference evidence="2" key="2">
    <citation type="submission" date="2025-08" db="UniProtKB">
        <authorList>
            <consortium name="Ensembl"/>
        </authorList>
    </citation>
    <scope>IDENTIFICATION</scope>
</reference>
<evidence type="ECO:0000256" key="1">
    <source>
        <dbReference type="SAM" id="MobiDB-lite"/>
    </source>
</evidence>
<evidence type="ECO:0000313" key="3">
    <source>
        <dbReference type="Proteomes" id="UP000007875"/>
    </source>
</evidence>
<feature type="compositionally biased region" description="Polar residues" evidence="1">
    <location>
        <begin position="1"/>
        <end position="11"/>
    </location>
</feature>
<feature type="region of interest" description="Disordered" evidence="1">
    <location>
        <begin position="1"/>
        <end position="75"/>
    </location>
</feature>
<organism evidence="2 3">
    <name type="scientific">Ciona savignyi</name>
    <name type="common">Pacific transparent sea squirt</name>
    <dbReference type="NCBI Taxonomy" id="51511"/>
    <lineage>
        <taxon>Eukaryota</taxon>
        <taxon>Metazoa</taxon>
        <taxon>Chordata</taxon>
        <taxon>Tunicata</taxon>
        <taxon>Ascidiacea</taxon>
        <taxon>Phlebobranchia</taxon>
        <taxon>Cionidae</taxon>
        <taxon>Ciona</taxon>
    </lineage>
</organism>
<protein>
    <submittedName>
        <fullName evidence="2">Uncharacterized protein</fullName>
    </submittedName>
</protein>
<dbReference type="AlphaFoldDB" id="H2ZI40"/>
<reference evidence="2" key="3">
    <citation type="submission" date="2025-09" db="UniProtKB">
        <authorList>
            <consortium name="Ensembl"/>
        </authorList>
    </citation>
    <scope>IDENTIFICATION</scope>
</reference>
<evidence type="ECO:0000313" key="2">
    <source>
        <dbReference type="Ensembl" id="ENSCSAVP00000017256.1"/>
    </source>
</evidence>
<dbReference type="Proteomes" id="UP000007875">
    <property type="component" value="Unassembled WGS sequence"/>
</dbReference>
<proteinExistence type="predicted"/>
<accession>H2ZI40</accession>
<reference evidence="3" key="1">
    <citation type="submission" date="2003-08" db="EMBL/GenBank/DDBJ databases">
        <authorList>
            <person name="Birren B."/>
            <person name="Nusbaum C."/>
            <person name="Abebe A."/>
            <person name="Abouelleil A."/>
            <person name="Adekoya E."/>
            <person name="Ait-zahra M."/>
            <person name="Allen N."/>
            <person name="Allen T."/>
            <person name="An P."/>
            <person name="Anderson M."/>
            <person name="Anderson S."/>
            <person name="Arachchi H."/>
            <person name="Armbruster J."/>
            <person name="Bachantsang P."/>
            <person name="Baldwin J."/>
            <person name="Barry A."/>
            <person name="Bayul T."/>
            <person name="Blitshsteyn B."/>
            <person name="Bloom T."/>
            <person name="Blye J."/>
            <person name="Boguslavskiy L."/>
            <person name="Borowsky M."/>
            <person name="Boukhgalter B."/>
            <person name="Brunache A."/>
            <person name="Butler J."/>
            <person name="Calixte N."/>
            <person name="Calvo S."/>
            <person name="Camarata J."/>
            <person name="Campo K."/>
            <person name="Chang J."/>
            <person name="Cheshatsang Y."/>
            <person name="Citroen M."/>
            <person name="Collymore A."/>
            <person name="Considine T."/>
            <person name="Cook A."/>
            <person name="Cooke P."/>
            <person name="Corum B."/>
            <person name="Cuomo C."/>
            <person name="David R."/>
            <person name="Dawoe T."/>
            <person name="Degray S."/>
            <person name="Dodge S."/>
            <person name="Dooley K."/>
            <person name="Dorje P."/>
            <person name="Dorjee K."/>
            <person name="Dorris L."/>
            <person name="Duffey N."/>
            <person name="Dupes A."/>
            <person name="Elkins T."/>
            <person name="Engels R."/>
            <person name="Erickson J."/>
            <person name="Farina A."/>
            <person name="Faro S."/>
            <person name="Ferreira P."/>
            <person name="Fischer H."/>
            <person name="Fitzgerald M."/>
            <person name="Foley K."/>
            <person name="Gage D."/>
            <person name="Galagan J."/>
            <person name="Gearin G."/>
            <person name="Gnerre S."/>
            <person name="Gnirke A."/>
            <person name="Goyette A."/>
            <person name="Graham J."/>
            <person name="Grandbois E."/>
            <person name="Gyaltsen K."/>
            <person name="Hafez N."/>
            <person name="Hagopian D."/>
            <person name="Hagos B."/>
            <person name="Hall J."/>
            <person name="Hatcher B."/>
            <person name="Heller A."/>
            <person name="Higgins H."/>
            <person name="Honan T."/>
            <person name="Horn A."/>
            <person name="Houde N."/>
            <person name="Hughes L."/>
            <person name="Hulme W."/>
            <person name="Husby E."/>
            <person name="Iliev I."/>
            <person name="Jaffe D."/>
            <person name="Jones C."/>
            <person name="Kamal M."/>
            <person name="Kamat A."/>
            <person name="Kamvysselis M."/>
            <person name="Karlsson E."/>
            <person name="Kells C."/>
            <person name="Kieu A."/>
            <person name="Kisner P."/>
            <person name="Kodira C."/>
            <person name="Kulbokas E."/>
            <person name="Labutti K."/>
            <person name="Lama D."/>
            <person name="Landers T."/>
            <person name="Leger J."/>
            <person name="Levine S."/>
            <person name="Lewis D."/>
            <person name="Lewis T."/>
            <person name="Lindblad-toh K."/>
            <person name="Liu X."/>
            <person name="Lokyitsang T."/>
            <person name="Lokyitsang Y."/>
            <person name="Lucien O."/>
            <person name="Lui A."/>
            <person name="Ma L.J."/>
            <person name="Mabbitt R."/>
            <person name="Macdonald J."/>
            <person name="Maclean C."/>
            <person name="Major J."/>
            <person name="Manning J."/>
            <person name="Marabella R."/>
            <person name="Maru K."/>
            <person name="Matthews C."/>
            <person name="Mauceli E."/>
            <person name="Mccarthy M."/>
            <person name="Mcdonough S."/>
            <person name="Mcghee T."/>
            <person name="Meldrim J."/>
            <person name="Meneus L."/>
            <person name="Mesirov J."/>
            <person name="Mihalev A."/>
            <person name="Mihova T."/>
            <person name="Mikkelsen T."/>
            <person name="Mlenga V."/>
            <person name="Moru K."/>
            <person name="Mozes J."/>
            <person name="Mulrain L."/>
            <person name="Munson G."/>
            <person name="Naylor J."/>
            <person name="Newes C."/>
            <person name="Nguyen C."/>
            <person name="Nguyen N."/>
            <person name="Nguyen T."/>
            <person name="Nicol R."/>
            <person name="Nielsen C."/>
            <person name="Nizzari M."/>
            <person name="Norbu C."/>
            <person name="Norbu N."/>
            <person name="O'donnell P."/>
            <person name="Okoawo O."/>
            <person name="O'leary S."/>
            <person name="Omotosho B."/>
            <person name="O'neill K."/>
            <person name="Osman S."/>
            <person name="Parker S."/>
            <person name="Perrin D."/>
            <person name="Phunkhang P."/>
            <person name="Piqani B."/>
            <person name="Purcell S."/>
            <person name="Rachupka T."/>
            <person name="Ramasamy U."/>
            <person name="Rameau R."/>
            <person name="Ray V."/>
            <person name="Raymond C."/>
            <person name="Retta R."/>
            <person name="Richardson S."/>
            <person name="Rise C."/>
            <person name="Rodriguez J."/>
            <person name="Rogers J."/>
            <person name="Rogov P."/>
            <person name="Rutman M."/>
            <person name="Schupbach R."/>
            <person name="Seaman C."/>
            <person name="Settipalli S."/>
            <person name="Sharpe T."/>
            <person name="Sheridan J."/>
            <person name="Sherpa N."/>
            <person name="Shi J."/>
            <person name="Smirnov S."/>
            <person name="Smith C."/>
            <person name="Sougnez C."/>
            <person name="Spencer B."/>
            <person name="Stalker J."/>
            <person name="Stange-thomann N."/>
            <person name="Stavropoulos S."/>
            <person name="Stetson K."/>
            <person name="Stone C."/>
            <person name="Stone S."/>
            <person name="Stubbs M."/>
            <person name="Talamas J."/>
            <person name="Tchuinga P."/>
            <person name="Tenzing P."/>
            <person name="Tesfaye S."/>
            <person name="Theodore J."/>
            <person name="Thoulutsang Y."/>
            <person name="Topham K."/>
            <person name="Towey S."/>
            <person name="Tsamla T."/>
            <person name="Tsomo N."/>
            <person name="Vallee D."/>
            <person name="Vassiliev H."/>
            <person name="Venkataraman V."/>
            <person name="Vinson J."/>
            <person name="Vo A."/>
            <person name="Wade C."/>
            <person name="Wang S."/>
            <person name="Wangchuk T."/>
            <person name="Wangdi T."/>
            <person name="Whittaker C."/>
            <person name="Wilkinson J."/>
            <person name="Wu Y."/>
            <person name="Wyman D."/>
            <person name="Yadav S."/>
            <person name="Yang S."/>
            <person name="Yang X."/>
            <person name="Yeager S."/>
            <person name="Yee E."/>
            <person name="Young G."/>
            <person name="Zainoun J."/>
            <person name="Zembeck L."/>
            <person name="Zimmer A."/>
            <person name="Zody M."/>
            <person name="Lander E."/>
        </authorList>
    </citation>
    <scope>NUCLEOTIDE SEQUENCE [LARGE SCALE GENOMIC DNA]</scope>
</reference>
<dbReference type="GeneTree" id="ENSGT00940000174327"/>
<dbReference type="Ensembl" id="ENSCSAVT00000017444.1">
    <property type="protein sequence ID" value="ENSCSAVP00000017256.1"/>
    <property type="gene ID" value="ENSCSAVG00000010155.1"/>
</dbReference>
<sequence>MQHITNISFPSPSLRRHLMSNQRSTKIFQGKKSSRSMYRRPQYPPSSAKPQSNRAFHPPHNLHRTCPLLQPRRTK</sequence>
<keyword evidence="3" id="KW-1185">Reference proteome</keyword>
<dbReference type="HOGENOM" id="CLU_2670371_0_0_1"/>
<name>H2ZI40_CIOSA</name>